<reference evidence="1" key="1">
    <citation type="submission" date="2020-06" db="EMBL/GenBank/DDBJ databases">
        <title>Complete genome sequence of Candidatus Phytoplasma luffae NCHU2019.</title>
        <authorList>
            <person name="Cho S.-T."/>
            <person name="Tan C.-M."/>
            <person name="Li J.-R."/>
            <person name="Chien Y.-Y."/>
            <person name="Chiu Y.-C."/>
            <person name="Yang J.-Y."/>
            <person name="Kuo C.-H."/>
        </authorList>
    </citation>
    <scope>NUCLEOTIDE SEQUENCE</scope>
    <source>
        <strain evidence="1">NCHU2019</strain>
    </source>
</reference>
<dbReference type="EMBL" id="CP054393">
    <property type="protein sequence ID" value="QTX02734.1"/>
    <property type="molecule type" value="Genomic_DNA"/>
</dbReference>
<sequence length="116" mass="13241">MQKSTLLALQEVDEHYDAIIQKLRVANNLSEITNKIKQCNENKTALREALCEELEKIFNLANCAPEKNRGYNFYKQGNAEYEKDNENKHEAIKNFQASKLVLSLDSELMDGDASTT</sequence>
<evidence type="ECO:0000313" key="1">
    <source>
        <dbReference type="EMBL" id="QTX02734.1"/>
    </source>
</evidence>
<gene>
    <name evidence="1" type="ORF">LFWB_1640</name>
</gene>
<dbReference type="Proteomes" id="UP000672038">
    <property type="component" value="Chromosome"/>
</dbReference>
<evidence type="ECO:0000313" key="2">
    <source>
        <dbReference type="Proteomes" id="UP000672038"/>
    </source>
</evidence>
<organism evidence="1 2">
    <name type="scientific">Loofah witches'-broom phytoplasma</name>
    <dbReference type="NCBI Taxonomy" id="35773"/>
    <lineage>
        <taxon>Bacteria</taxon>
        <taxon>Bacillati</taxon>
        <taxon>Mycoplasmatota</taxon>
        <taxon>Mollicutes</taxon>
        <taxon>Acholeplasmatales</taxon>
        <taxon>Acholeplasmataceae</taxon>
        <taxon>Candidatus Phytoplasma</taxon>
        <taxon>16SrVIII (Loofah witches'-broom group)</taxon>
    </lineage>
</organism>
<protein>
    <submittedName>
        <fullName evidence="1">Uncharacterized protein</fullName>
    </submittedName>
</protein>
<dbReference type="AlphaFoldDB" id="A0A975IM45"/>
<dbReference type="KEGG" id="pluf:LFWB_1640"/>
<name>A0A975IM45_LOWBP</name>
<keyword evidence="2" id="KW-1185">Reference proteome</keyword>
<accession>A0A975IM45</accession>
<proteinExistence type="predicted"/>
<dbReference type="RefSeq" id="WP_210954789.1">
    <property type="nucleotide sequence ID" value="NZ_CP054393.1"/>
</dbReference>